<comment type="catalytic activity">
    <reaction evidence="1">
        <text>S-ubiquitinyl-[E2 ubiquitin-conjugating enzyme]-L-cysteine + [acceptor protein]-L-lysine = [E2 ubiquitin-conjugating enzyme]-L-cysteine + N(6)-ubiquitinyl-[acceptor protein]-L-lysine.</text>
        <dbReference type="EC" id="2.3.2.27"/>
    </reaction>
</comment>
<evidence type="ECO:0000256" key="4">
    <source>
        <dbReference type="ARBA" id="ARBA00022723"/>
    </source>
</evidence>
<name>A0ABD1SX61_9LAMI</name>
<feature type="domain" description="RING-type" evidence="10">
    <location>
        <begin position="107"/>
        <end position="148"/>
    </location>
</feature>
<dbReference type="SUPFAM" id="SSF57850">
    <property type="entry name" value="RING/U-box"/>
    <property type="match status" value="1"/>
</dbReference>
<comment type="caution">
    <text evidence="11">The sequence shown here is derived from an EMBL/GenBank/DDBJ whole genome shotgun (WGS) entry which is preliminary data.</text>
</comment>
<dbReference type="SMART" id="SM00184">
    <property type="entry name" value="RING"/>
    <property type="match status" value="1"/>
</dbReference>
<feature type="region of interest" description="Disordered" evidence="9">
    <location>
        <begin position="1"/>
        <end position="22"/>
    </location>
</feature>
<keyword evidence="4" id="KW-0479">Metal-binding</keyword>
<evidence type="ECO:0000256" key="2">
    <source>
        <dbReference type="ARBA" id="ARBA00012483"/>
    </source>
</evidence>
<dbReference type="GO" id="GO:0061630">
    <property type="term" value="F:ubiquitin protein ligase activity"/>
    <property type="evidence" value="ECO:0007669"/>
    <property type="project" value="UniProtKB-EC"/>
</dbReference>
<dbReference type="AlphaFoldDB" id="A0ABD1SX61"/>
<gene>
    <name evidence="11" type="ORF">Adt_20645</name>
</gene>
<dbReference type="InterPro" id="IPR001841">
    <property type="entry name" value="Znf_RING"/>
</dbReference>
<dbReference type="PANTHER" id="PTHR15710:SF132">
    <property type="entry name" value="E3 UBIQUITIN-PROTEIN LIGASE MPSR1"/>
    <property type="match status" value="1"/>
</dbReference>
<evidence type="ECO:0000313" key="12">
    <source>
        <dbReference type="Proteomes" id="UP001604336"/>
    </source>
</evidence>
<keyword evidence="6" id="KW-0833">Ubl conjugation pathway</keyword>
<evidence type="ECO:0000256" key="8">
    <source>
        <dbReference type="PROSITE-ProRule" id="PRU00175"/>
    </source>
</evidence>
<dbReference type="GO" id="GO:0016567">
    <property type="term" value="P:protein ubiquitination"/>
    <property type="evidence" value="ECO:0007669"/>
    <property type="project" value="UniProtKB-ARBA"/>
</dbReference>
<keyword evidence="3" id="KW-0808">Transferase</keyword>
<dbReference type="EMBL" id="JBFOLK010000006">
    <property type="protein sequence ID" value="KAL2505024.1"/>
    <property type="molecule type" value="Genomic_DNA"/>
</dbReference>
<proteinExistence type="predicted"/>
<accession>A0ABD1SX61</accession>
<dbReference type="FunFam" id="3.30.40.10:FF:000127">
    <property type="entry name" value="E3 ubiquitin-protein ligase RNF181"/>
    <property type="match status" value="1"/>
</dbReference>
<evidence type="ECO:0000256" key="3">
    <source>
        <dbReference type="ARBA" id="ARBA00022679"/>
    </source>
</evidence>
<feature type="compositionally biased region" description="Basic and acidic residues" evidence="9">
    <location>
        <begin position="166"/>
        <end position="175"/>
    </location>
</feature>
<evidence type="ECO:0000313" key="11">
    <source>
        <dbReference type="EMBL" id="KAL2505024.1"/>
    </source>
</evidence>
<dbReference type="InterPro" id="IPR013083">
    <property type="entry name" value="Znf_RING/FYVE/PHD"/>
</dbReference>
<evidence type="ECO:0000256" key="9">
    <source>
        <dbReference type="SAM" id="MobiDB-lite"/>
    </source>
</evidence>
<feature type="compositionally biased region" description="Acidic residues" evidence="9">
    <location>
        <begin position="1"/>
        <end position="10"/>
    </location>
</feature>
<protein>
    <recommendedName>
        <fullName evidence="2">RING-type E3 ubiquitin transferase</fullName>
        <ecNumber evidence="2">2.3.2.27</ecNumber>
    </recommendedName>
</protein>
<feature type="region of interest" description="Disordered" evidence="9">
    <location>
        <begin position="188"/>
        <end position="226"/>
    </location>
</feature>
<reference evidence="12" key="1">
    <citation type="submission" date="2024-07" db="EMBL/GenBank/DDBJ databases">
        <title>Two chromosome-level genome assemblies of Korean endemic species Abeliophyllum distichum and Forsythia ovata (Oleaceae).</title>
        <authorList>
            <person name="Jang H."/>
        </authorList>
    </citation>
    <scope>NUCLEOTIDE SEQUENCE [LARGE SCALE GENOMIC DNA]</scope>
</reference>
<dbReference type="GO" id="GO:0008270">
    <property type="term" value="F:zinc ion binding"/>
    <property type="evidence" value="ECO:0007669"/>
    <property type="project" value="UniProtKB-KW"/>
</dbReference>
<evidence type="ECO:0000256" key="5">
    <source>
        <dbReference type="ARBA" id="ARBA00022771"/>
    </source>
</evidence>
<evidence type="ECO:0000259" key="10">
    <source>
        <dbReference type="PROSITE" id="PS50089"/>
    </source>
</evidence>
<keyword evidence="7" id="KW-0862">Zinc</keyword>
<keyword evidence="12" id="KW-1185">Reference proteome</keyword>
<dbReference type="Gene3D" id="3.30.40.10">
    <property type="entry name" value="Zinc/RING finger domain, C3HC4 (zinc finger)"/>
    <property type="match status" value="1"/>
</dbReference>
<dbReference type="PANTHER" id="PTHR15710">
    <property type="entry name" value="E3 UBIQUITIN-PROTEIN LIGASE PRAJA"/>
    <property type="match status" value="1"/>
</dbReference>
<feature type="region of interest" description="Disordered" evidence="9">
    <location>
        <begin position="155"/>
        <end position="176"/>
    </location>
</feature>
<evidence type="ECO:0000256" key="1">
    <source>
        <dbReference type="ARBA" id="ARBA00000900"/>
    </source>
</evidence>
<sequence length="238" mass="26100">MASSESESDSSPEPPSLEELSTRGATAFLLPRIISMAAASTTPSSQQPRDVVVFVNQATGSITLIEGSIDIEMFLRDMPGKKRLLPASKDSIESMPVVKITEPGSECSICLMGFELNGEVKEMPCKHKFHSSCIEKWLRFNGSCPICRFTLPVEEKKESDSEEEEERGRREEQGMRIHVFFTRGVNRREASDTNIGSGQSGSGSGSGSESNPGLGIENRNGLSHENMEMDGQDIIYFI</sequence>
<evidence type="ECO:0000256" key="7">
    <source>
        <dbReference type="ARBA" id="ARBA00022833"/>
    </source>
</evidence>
<organism evidence="11 12">
    <name type="scientific">Abeliophyllum distichum</name>
    <dbReference type="NCBI Taxonomy" id="126358"/>
    <lineage>
        <taxon>Eukaryota</taxon>
        <taxon>Viridiplantae</taxon>
        <taxon>Streptophyta</taxon>
        <taxon>Embryophyta</taxon>
        <taxon>Tracheophyta</taxon>
        <taxon>Spermatophyta</taxon>
        <taxon>Magnoliopsida</taxon>
        <taxon>eudicotyledons</taxon>
        <taxon>Gunneridae</taxon>
        <taxon>Pentapetalae</taxon>
        <taxon>asterids</taxon>
        <taxon>lamiids</taxon>
        <taxon>Lamiales</taxon>
        <taxon>Oleaceae</taxon>
        <taxon>Forsythieae</taxon>
        <taxon>Abeliophyllum</taxon>
    </lineage>
</organism>
<dbReference type="EC" id="2.3.2.27" evidence="2"/>
<dbReference type="Pfam" id="PF13639">
    <property type="entry name" value="zf-RING_2"/>
    <property type="match status" value="1"/>
</dbReference>
<dbReference type="PROSITE" id="PS50089">
    <property type="entry name" value="ZF_RING_2"/>
    <property type="match status" value="1"/>
</dbReference>
<keyword evidence="5 8" id="KW-0863">Zinc-finger</keyword>
<evidence type="ECO:0000256" key="6">
    <source>
        <dbReference type="ARBA" id="ARBA00022786"/>
    </source>
</evidence>
<dbReference type="Proteomes" id="UP001604336">
    <property type="component" value="Unassembled WGS sequence"/>
</dbReference>